<evidence type="ECO:0000313" key="2">
    <source>
        <dbReference type="Proteomes" id="UP000822688"/>
    </source>
</evidence>
<comment type="caution">
    <text evidence="1">The sequence shown here is derived from an EMBL/GenBank/DDBJ whole genome shotgun (WGS) entry which is preliminary data.</text>
</comment>
<sequence>MGANCQELGRGGVKGKEPAVPMNLTFCKVVKAAELPTQGYSKSPWPSVVSTSQPHLHLAVERDRHYLRGTQLNLARNWLLDSLGRECAIRTGSWRERLEVQHGLDAAGRAYLSRPFG</sequence>
<protein>
    <submittedName>
        <fullName evidence="1">Uncharacterized protein</fullName>
    </submittedName>
</protein>
<keyword evidence="2" id="KW-1185">Reference proteome</keyword>
<organism evidence="1 2">
    <name type="scientific">Ceratodon purpureus</name>
    <name type="common">Fire moss</name>
    <name type="synonym">Dicranum purpureum</name>
    <dbReference type="NCBI Taxonomy" id="3225"/>
    <lineage>
        <taxon>Eukaryota</taxon>
        <taxon>Viridiplantae</taxon>
        <taxon>Streptophyta</taxon>
        <taxon>Embryophyta</taxon>
        <taxon>Bryophyta</taxon>
        <taxon>Bryophytina</taxon>
        <taxon>Bryopsida</taxon>
        <taxon>Dicranidae</taxon>
        <taxon>Pseudoditrichales</taxon>
        <taxon>Ditrichaceae</taxon>
        <taxon>Ceratodon</taxon>
    </lineage>
</organism>
<reference evidence="1" key="1">
    <citation type="submission" date="2020-06" db="EMBL/GenBank/DDBJ databases">
        <title>WGS assembly of Ceratodon purpureus strain R40.</title>
        <authorList>
            <person name="Carey S.B."/>
            <person name="Jenkins J."/>
            <person name="Shu S."/>
            <person name="Lovell J.T."/>
            <person name="Sreedasyam A."/>
            <person name="Maumus F."/>
            <person name="Tiley G.P."/>
            <person name="Fernandez-Pozo N."/>
            <person name="Barry K."/>
            <person name="Chen C."/>
            <person name="Wang M."/>
            <person name="Lipzen A."/>
            <person name="Daum C."/>
            <person name="Saski C.A."/>
            <person name="Payton A.C."/>
            <person name="Mcbreen J.C."/>
            <person name="Conrad R.E."/>
            <person name="Kollar L.M."/>
            <person name="Olsson S."/>
            <person name="Huttunen S."/>
            <person name="Landis J.B."/>
            <person name="Wickett N.J."/>
            <person name="Johnson M.G."/>
            <person name="Rensing S.A."/>
            <person name="Grimwood J."/>
            <person name="Schmutz J."/>
            <person name="Mcdaniel S.F."/>
        </authorList>
    </citation>
    <scope>NUCLEOTIDE SEQUENCE</scope>
    <source>
        <strain evidence="1">R40</strain>
    </source>
</reference>
<gene>
    <name evidence="1" type="ORF">KC19_10G141200</name>
</gene>
<proteinExistence type="predicted"/>
<evidence type="ECO:0000313" key="1">
    <source>
        <dbReference type="EMBL" id="KAG0559949.1"/>
    </source>
</evidence>
<dbReference type="AlphaFoldDB" id="A0A8T0GNW9"/>
<dbReference type="Proteomes" id="UP000822688">
    <property type="component" value="Chromosome 10"/>
</dbReference>
<dbReference type="EMBL" id="CM026431">
    <property type="protein sequence ID" value="KAG0559949.1"/>
    <property type="molecule type" value="Genomic_DNA"/>
</dbReference>
<accession>A0A8T0GNW9</accession>
<name>A0A8T0GNW9_CERPU</name>